<keyword evidence="4 7" id="KW-0238">DNA-binding</keyword>
<dbReference type="InterPro" id="IPR001789">
    <property type="entry name" value="Sig_transdc_resp-reg_receiver"/>
</dbReference>
<dbReference type="SUPFAM" id="SSF46894">
    <property type="entry name" value="C-terminal effector domain of the bipartite response regulators"/>
    <property type="match status" value="1"/>
</dbReference>
<dbReference type="RefSeq" id="WP_015935045.1">
    <property type="nucleotide sequence ID" value="NC_011891.1"/>
</dbReference>
<dbReference type="Gene3D" id="1.10.10.10">
    <property type="entry name" value="Winged helix-like DNA-binding domain superfamily/Winged helix DNA-binding domain"/>
    <property type="match status" value="1"/>
</dbReference>
<dbReference type="KEGG" id="acp:A2cp1_3997"/>
<feature type="DNA-binding region" description="OmpR/PhoB-type" evidence="7">
    <location>
        <begin position="122"/>
        <end position="221"/>
    </location>
</feature>
<dbReference type="GO" id="GO:0000156">
    <property type="term" value="F:phosphorelay response regulator activity"/>
    <property type="evidence" value="ECO:0007669"/>
    <property type="project" value="TreeGrafter"/>
</dbReference>
<dbReference type="PROSITE" id="PS50110">
    <property type="entry name" value="RESPONSE_REGULATORY"/>
    <property type="match status" value="1"/>
</dbReference>
<dbReference type="InterPro" id="IPR016032">
    <property type="entry name" value="Sig_transdc_resp-reg_C-effctor"/>
</dbReference>
<dbReference type="PANTHER" id="PTHR48111:SF22">
    <property type="entry name" value="REGULATOR OF RPOS"/>
    <property type="match status" value="1"/>
</dbReference>
<dbReference type="Gene3D" id="3.40.50.2300">
    <property type="match status" value="1"/>
</dbReference>
<keyword evidence="2" id="KW-0902">Two-component regulatory system</keyword>
<dbReference type="FunFam" id="3.40.50.2300:FF:000002">
    <property type="entry name" value="DNA-binding response regulator PhoP"/>
    <property type="match status" value="1"/>
</dbReference>
<dbReference type="AlphaFoldDB" id="B8J8N2"/>
<dbReference type="Gene3D" id="6.10.250.690">
    <property type="match status" value="1"/>
</dbReference>
<protein>
    <submittedName>
        <fullName evidence="10">Two component transcriptional regulator, winged helix family</fullName>
    </submittedName>
</protein>
<evidence type="ECO:0000259" key="8">
    <source>
        <dbReference type="PROSITE" id="PS50110"/>
    </source>
</evidence>
<dbReference type="GO" id="GO:0000976">
    <property type="term" value="F:transcription cis-regulatory region binding"/>
    <property type="evidence" value="ECO:0007669"/>
    <property type="project" value="TreeGrafter"/>
</dbReference>
<dbReference type="Pfam" id="PF00486">
    <property type="entry name" value="Trans_reg_C"/>
    <property type="match status" value="1"/>
</dbReference>
<gene>
    <name evidence="10" type="ordered locus">A2cp1_3997</name>
</gene>
<name>B8J8N2_ANAD2</name>
<evidence type="ECO:0000256" key="5">
    <source>
        <dbReference type="ARBA" id="ARBA00023163"/>
    </source>
</evidence>
<dbReference type="PANTHER" id="PTHR48111">
    <property type="entry name" value="REGULATOR OF RPOS"/>
    <property type="match status" value="1"/>
</dbReference>
<evidence type="ECO:0000256" key="4">
    <source>
        <dbReference type="ARBA" id="ARBA00023125"/>
    </source>
</evidence>
<dbReference type="SUPFAM" id="SSF52172">
    <property type="entry name" value="CheY-like"/>
    <property type="match status" value="1"/>
</dbReference>
<dbReference type="HOGENOM" id="CLU_000445_30_1_7"/>
<dbReference type="InterPro" id="IPR001867">
    <property type="entry name" value="OmpR/PhoB-type_DNA-bd"/>
</dbReference>
<dbReference type="GO" id="GO:0005829">
    <property type="term" value="C:cytosol"/>
    <property type="evidence" value="ECO:0007669"/>
    <property type="project" value="TreeGrafter"/>
</dbReference>
<evidence type="ECO:0000313" key="10">
    <source>
        <dbReference type="EMBL" id="ACL67318.1"/>
    </source>
</evidence>
<dbReference type="InterPro" id="IPR011006">
    <property type="entry name" value="CheY-like_superfamily"/>
</dbReference>
<evidence type="ECO:0000256" key="3">
    <source>
        <dbReference type="ARBA" id="ARBA00023015"/>
    </source>
</evidence>
<dbReference type="GO" id="GO:0032993">
    <property type="term" value="C:protein-DNA complex"/>
    <property type="evidence" value="ECO:0007669"/>
    <property type="project" value="TreeGrafter"/>
</dbReference>
<evidence type="ECO:0000313" key="11">
    <source>
        <dbReference type="Proteomes" id="UP000007089"/>
    </source>
</evidence>
<evidence type="ECO:0000256" key="7">
    <source>
        <dbReference type="PROSITE-ProRule" id="PRU01091"/>
    </source>
</evidence>
<feature type="domain" description="OmpR/PhoB-type" evidence="9">
    <location>
        <begin position="122"/>
        <end position="221"/>
    </location>
</feature>
<keyword evidence="3" id="KW-0805">Transcription regulation</keyword>
<feature type="modified residue" description="4-aspartylphosphate" evidence="6">
    <location>
        <position position="51"/>
    </location>
</feature>
<feature type="domain" description="Response regulatory" evidence="8">
    <location>
        <begin position="2"/>
        <end position="116"/>
    </location>
</feature>
<organism evidence="10 11">
    <name type="scientific">Anaeromyxobacter dehalogenans (strain ATCC BAA-258 / DSM 21875 / 2CP-1)</name>
    <dbReference type="NCBI Taxonomy" id="455488"/>
    <lineage>
        <taxon>Bacteria</taxon>
        <taxon>Pseudomonadati</taxon>
        <taxon>Myxococcota</taxon>
        <taxon>Myxococcia</taxon>
        <taxon>Myxococcales</taxon>
        <taxon>Cystobacterineae</taxon>
        <taxon>Anaeromyxobacteraceae</taxon>
        <taxon>Anaeromyxobacter</taxon>
    </lineage>
</organism>
<evidence type="ECO:0000256" key="2">
    <source>
        <dbReference type="ARBA" id="ARBA00023012"/>
    </source>
</evidence>
<dbReference type="PROSITE" id="PS51755">
    <property type="entry name" value="OMPR_PHOB"/>
    <property type="match status" value="1"/>
</dbReference>
<evidence type="ECO:0000259" key="9">
    <source>
        <dbReference type="PROSITE" id="PS51755"/>
    </source>
</evidence>
<keyword evidence="11" id="KW-1185">Reference proteome</keyword>
<dbReference type="Proteomes" id="UP000007089">
    <property type="component" value="Chromosome"/>
</dbReference>
<dbReference type="CDD" id="cd00383">
    <property type="entry name" value="trans_reg_C"/>
    <property type="match status" value="1"/>
</dbReference>
<dbReference type="SMART" id="SM00448">
    <property type="entry name" value="REC"/>
    <property type="match status" value="1"/>
</dbReference>
<dbReference type="Pfam" id="PF00072">
    <property type="entry name" value="Response_reg"/>
    <property type="match status" value="1"/>
</dbReference>
<dbReference type="EMBL" id="CP001359">
    <property type="protein sequence ID" value="ACL67318.1"/>
    <property type="molecule type" value="Genomic_DNA"/>
</dbReference>
<dbReference type="InterPro" id="IPR036388">
    <property type="entry name" value="WH-like_DNA-bd_sf"/>
</dbReference>
<sequence>MKLLLVEDEDRVARVLARGLAEEGHQVDVCGTGLAAREQATTIAYDVVLLDWSLPDLDGISVLREWRSRGLRTPVLLLTARGSTGEKVTGLRAGADDYLVKPFDFDELIARIEALHRRGGATDVSALGPVTLDARRRALIVGAQSETLTAREYGLVAELARHAGEVLSRTRLIETVWGQEFEGNSNVVDVYVGYLRTKLERLGAPGVRIESVRGVGYRLVVPPGGAA</sequence>
<evidence type="ECO:0000256" key="6">
    <source>
        <dbReference type="PROSITE-ProRule" id="PRU00169"/>
    </source>
</evidence>
<proteinExistence type="predicted"/>
<dbReference type="CDD" id="cd17624">
    <property type="entry name" value="REC_OmpR_PmrA-like"/>
    <property type="match status" value="1"/>
</dbReference>
<evidence type="ECO:0000256" key="1">
    <source>
        <dbReference type="ARBA" id="ARBA00022553"/>
    </source>
</evidence>
<accession>B8J8N2</accession>
<keyword evidence="5" id="KW-0804">Transcription</keyword>
<dbReference type="GO" id="GO:0006355">
    <property type="term" value="P:regulation of DNA-templated transcription"/>
    <property type="evidence" value="ECO:0007669"/>
    <property type="project" value="InterPro"/>
</dbReference>
<keyword evidence="1 6" id="KW-0597">Phosphoprotein</keyword>
<reference evidence="10" key="1">
    <citation type="submission" date="2009-01" db="EMBL/GenBank/DDBJ databases">
        <title>Complete sequence of Anaeromyxobacter dehalogenans 2CP-1.</title>
        <authorList>
            <consortium name="US DOE Joint Genome Institute"/>
            <person name="Lucas S."/>
            <person name="Copeland A."/>
            <person name="Lapidus A."/>
            <person name="Glavina del Rio T."/>
            <person name="Dalin E."/>
            <person name="Tice H."/>
            <person name="Bruce D."/>
            <person name="Goodwin L."/>
            <person name="Pitluck S."/>
            <person name="Saunders E."/>
            <person name="Brettin T."/>
            <person name="Detter J.C."/>
            <person name="Han C."/>
            <person name="Larimer F."/>
            <person name="Land M."/>
            <person name="Hauser L."/>
            <person name="Kyrpides N."/>
            <person name="Ovchinnikova G."/>
            <person name="Beliaev A.S."/>
            <person name="Richardson P."/>
        </authorList>
    </citation>
    <scope>NUCLEOTIDE SEQUENCE</scope>
    <source>
        <strain evidence="10">2CP-1</strain>
    </source>
</reference>
<dbReference type="InterPro" id="IPR039420">
    <property type="entry name" value="WalR-like"/>
</dbReference>
<dbReference type="SMART" id="SM00862">
    <property type="entry name" value="Trans_reg_C"/>
    <property type="match status" value="1"/>
</dbReference>